<feature type="transmembrane region" description="Helical" evidence="1">
    <location>
        <begin position="348"/>
        <end position="369"/>
    </location>
</feature>
<keyword evidence="1" id="KW-1133">Transmembrane helix</keyword>
<feature type="transmembrane region" description="Helical" evidence="1">
    <location>
        <begin position="317"/>
        <end position="336"/>
    </location>
</feature>
<dbReference type="PANTHER" id="PTHR37490">
    <property type="entry name" value="EXPRESSED PROTEIN"/>
    <property type="match status" value="1"/>
</dbReference>
<accession>A0A6J3LW28</accession>
<organism evidence="3">
    <name type="scientific">Dissoconium aciculare CBS 342.82</name>
    <dbReference type="NCBI Taxonomy" id="1314786"/>
    <lineage>
        <taxon>Eukaryota</taxon>
        <taxon>Fungi</taxon>
        <taxon>Dikarya</taxon>
        <taxon>Ascomycota</taxon>
        <taxon>Pezizomycotina</taxon>
        <taxon>Dothideomycetes</taxon>
        <taxon>Dothideomycetidae</taxon>
        <taxon>Mycosphaerellales</taxon>
        <taxon>Dissoconiaceae</taxon>
        <taxon>Dissoconium</taxon>
    </lineage>
</organism>
<dbReference type="OrthoDB" id="28755at2759"/>
<feature type="transmembrane region" description="Helical" evidence="1">
    <location>
        <begin position="136"/>
        <end position="154"/>
    </location>
</feature>
<dbReference type="RefSeq" id="XP_033455868.1">
    <property type="nucleotide sequence ID" value="XM_033605831.1"/>
</dbReference>
<evidence type="ECO:0000313" key="3">
    <source>
        <dbReference type="RefSeq" id="XP_033455868.1"/>
    </source>
</evidence>
<dbReference type="AlphaFoldDB" id="A0A6J3LW28"/>
<keyword evidence="1" id="KW-0812">Transmembrane</keyword>
<dbReference type="Pfam" id="PF11913">
    <property type="entry name" value="DUF3431"/>
    <property type="match status" value="1"/>
</dbReference>
<feature type="transmembrane region" description="Helical" evidence="1">
    <location>
        <begin position="161"/>
        <end position="182"/>
    </location>
</feature>
<protein>
    <submittedName>
        <fullName evidence="3">Uncharacterized protein</fullName>
    </submittedName>
</protein>
<dbReference type="PANTHER" id="PTHR37490:SF1">
    <property type="entry name" value="GLYCOSYLTRANSFERASE 2-LIKE DOMAIN-CONTAINING PROTEIN"/>
    <property type="match status" value="1"/>
</dbReference>
<name>A0A6J3LW28_9PEZI</name>
<feature type="transmembrane region" description="Helical" evidence="1">
    <location>
        <begin position="202"/>
        <end position="219"/>
    </location>
</feature>
<keyword evidence="2" id="KW-1185">Reference proteome</keyword>
<dbReference type="Proteomes" id="UP000504637">
    <property type="component" value="Unplaced"/>
</dbReference>
<evidence type="ECO:0000256" key="1">
    <source>
        <dbReference type="SAM" id="Phobius"/>
    </source>
</evidence>
<sequence length="669" mass="74922">METLRKSLDSRLLWALWITASVVPTALTLQGERPFPVHLLLIHLAAASTIQIIIYATTNPSNQHIYQSLSPSKQWQSINLSSLALSLLMVPILVFAYTAITFCNDVPNMILLLTLDWRPVDLFDKIIGRKLRLSDFARYFIFATGLYLISVCNFRLRFVPWLEAMMFLLFSGIAQLVSYGQISLNKPYVGPTTKKYLTLPQYWTLCSFAALGIATLIFPENVHPDKSPLSMVAIVIASCSVVATCSLFVMGPTFQELEQDTQQSSLDEGHSTRIEDIDEDHSTRFEGTWLRFAIAGLVILSDSLLSPTPLNISIWQYIGYALASLAFLKGGLHGLTKPTHESSHGQGLMGRGTLVLLILAGGAWSYALLKPLTFTPVPLEYTNLPLNPPPSPASDLDIVISRYAEPVATVAETIKLFLALEPIRPLNSRVVIYNKNNDTLEFERDLGELLSHVNITYHTLTNVGREADAYFRHMVTNWDNLAQHTLFAQAELDEPRKLRKWINTFFIPETGFLQLSYEGRMCANCAHCGAWTDDPNVIQSLYSLTNPNKQCHDLVWVFRGQFIVSGQRIRANGKHVYEQLIQNLTDPNNAMHAPAYVGGYWHSAQKNSLNDPVFGFTIERFWGILMQCSELRVGQQSPSPLALSMRPQWLAGGFSHDVAQCLDRAIGES</sequence>
<reference evidence="3" key="2">
    <citation type="submission" date="2020-04" db="EMBL/GenBank/DDBJ databases">
        <authorList>
            <consortium name="NCBI Genome Project"/>
        </authorList>
    </citation>
    <scope>NUCLEOTIDE SEQUENCE</scope>
    <source>
        <strain evidence="3">CBS 342.82</strain>
    </source>
</reference>
<evidence type="ECO:0000313" key="2">
    <source>
        <dbReference type="Proteomes" id="UP000504637"/>
    </source>
</evidence>
<reference evidence="3" key="1">
    <citation type="submission" date="2020-01" db="EMBL/GenBank/DDBJ databases">
        <authorList>
            <consortium name="DOE Joint Genome Institute"/>
            <person name="Haridas S."/>
            <person name="Albert R."/>
            <person name="Binder M."/>
            <person name="Bloem J."/>
            <person name="Labutti K."/>
            <person name="Salamov A."/>
            <person name="Andreopoulos B."/>
            <person name="Baker S.E."/>
            <person name="Barry K."/>
            <person name="Bills G."/>
            <person name="Bluhm B.H."/>
            <person name="Cannon C."/>
            <person name="Castanera R."/>
            <person name="Culley D.E."/>
            <person name="Daum C."/>
            <person name="Ezra D."/>
            <person name="Gonzalez J.B."/>
            <person name="Henrissat B."/>
            <person name="Kuo A."/>
            <person name="Liang C."/>
            <person name="Lipzen A."/>
            <person name="Lutzoni F."/>
            <person name="Magnuson J."/>
            <person name="Mondo S."/>
            <person name="Nolan M."/>
            <person name="Ohm R."/>
            <person name="Pangilinan J."/>
            <person name="Park H.-J."/>
            <person name="Ramirez L."/>
            <person name="Alfaro M."/>
            <person name="Sun H."/>
            <person name="Tritt A."/>
            <person name="Yoshinaga Y."/>
            <person name="Zwiers L.-H."/>
            <person name="Turgeon B.G."/>
            <person name="Goodwin S.B."/>
            <person name="Spatafora J.W."/>
            <person name="Crous P.W."/>
            <person name="Grigoriev I.V."/>
        </authorList>
    </citation>
    <scope>NUCLEOTIDE SEQUENCE</scope>
    <source>
        <strain evidence="3">CBS 342.82</strain>
    </source>
</reference>
<gene>
    <name evidence="3" type="ORF">K489DRAFT_384321</name>
</gene>
<keyword evidence="1" id="KW-0472">Membrane</keyword>
<dbReference type="GeneID" id="54363631"/>
<dbReference type="InterPro" id="IPR021838">
    <property type="entry name" value="DUF3431"/>
</dbReference>
<proteinExistence type="predicted"/>
<feature type="transmembrane region" description="Helical" evidence="1">
    <location>
        <begin position="12"/>
        <end position="29"/>
    </location>
</feature>
<feature type="transmembrane region" description="Helical" evidence="1">
    <location>
        <begin position="78"/>
        <end position="100"/>
    </location>
</feature>
<reference evidence="3" key="3">
    <citation type="submission" date="2025-08" db="UniProtKB">
        <authorList>
            <consortium name="RefSeq"/>
        </authorList>
    </citation>
    <scope>IDENTIFICATION</scope>
    <source>
        <strain evidence="3">CBS 342.82</strain>
    </source>
</reference>
<feature type="transmembrane region" description="Helical" evidence="1">
    <location>
        <begin position="231"/>
        <end position="250"/>
    </location>
</feature>
<feature type="transmembrane region" description="Helical" evidence="1">
    <location>
        <begin position="35"/>
        <end position="57"/>
    </location>
</feature>